<evidence type="ECO:0000313" key="1">
    <source>
        <dbReference type="EMBL" id="SDZ52156.1"/>
    </source>
</evidence>
<gene>
    <name evidence="1" type="ORF">SAMN05421736_115143</name>
</gene>
<evidence type="ECO:0000313" key="2">
    <source>
        <dbReference type="Proteomes" id="UP000198935"/>
    </source>
</evidence>
<keyword evidence="2" id="KW-1185">Reference proteome</keyword>
<accession>A0A1H3TPN3</accession>
<dbReference type="EMBL" id="FNPI01000015">
    <property type="protein sequence ID" value="SDZ52156.1"/>
    <property type="molecule type" value="Genomic_DNA"/>
</dbReference>
<proteinExistence type="predicted"/>
<protein>
    <submittedName>
        <fullName evidence="1">Uncharacterized protein</fullName>
    </submittedName>
</protein>
<feature type="non-terminal residue" evidence="1">
    <location>
        <position position="1"/>
    </location>
</feature>
<reference evidence="2" key="1">
    <citation type="submission" date="2016-10" db="EMBL/GenBank/DDBJ databases">
        <authorList>
            <person name="Varghese N."/>
            <person name="Submissions S."/>
        </authorList>
    </citation>
    <scope>NUCLEOTIDE SEQUENCE [LARGE SCALE GENOMIC DNA]</scope>
    <source>
        <strain evidence="2">SP</strain>
    </source>
</reference>
<dbReference type="AlphaFoldDB" id="A0A1H3TPN3"/>
<sequence length="48" mass="5357">LRLTLAHECSRFESGQFDYGSRDYGSIRPDSDGLIKLIGVELVSRQNG</sequence>
<dbReference type="Proteomes" id="UP000198935">
    <property type="component" value="Unassembled WGS sequence"/>
</dbReference>
<name>A0A1H3TPN3_9BACI</name>
<organism evidence="1 2">
    <name type="scientific">Evansella caseinilytica</name>
    <dbReference type="NCBI Taxonomy" id="1503961"/>
    <lineage>
        <taxon>Bacteria</taxon>
        <taxon>Bacillati</taxon>
        <taxon>Bacillota</taxon>
        <taxon>Bacilli</taxon>
        <taxon>Bacillales</taxon>
        <taxon>Bacillaceae</taxon>
        <taxon>Evansella</taxon>
    </lineage>
</organism>